<evidence type="ECO:0008006" key="4">
    <source>
        <dbReference type="Google" id="ProtNLM"/>
    </source>
</evidence>
<name>A0A939NRD1_KLEPN</name>
<evidence type="ECO:0000256" key="1">
    <source>
        <dbReference type="SAM" id="MobiDB-lite"/>
    </source>
</evidence>
<reference evidence="2" key="1">
    <citation type="submission" date="2021-03" db="EMBL/GenBank/DDBJ databases">
        <title>Molecular epidemiology and mechanisms of colistin and carbapenem resistance in Enterobacteriaceae from clinical isolates, the environment and porcine samples in Pretoria, South Africa.</title>
        <authorList>
            <person name="Bogoshi D."/>
            <person name="Mbelle N.M."/>
            <person name="Naidoo V."/>
            <person name="Osei Sekyere J."/>
        </authorList>
    </citation>
    <scope>NUCLEOTIDE SEQUENCE</scope>
    <source>
        <strain evidence="2">C029</strain>
    </source>
</reference>
<dbReference type="Proteomes" id="UP000664267">
    <property type="component" value="Unassembled WGS sequence"/>
</dbReference>
<comment type="caution">
    <text evidence="2">The sequence shown here is derived from an EMBL/GenBank/DDBJ whole genome shotgun (WGS) entry which is preliminary data.</text>
</comment>
<dbReference type="Gene3D" id="3.40.225.10">
    <property type="entry name" value="Class II aldolase/adducin N-terminal domain"/>
    <property type="match status" value="1"/>
</dbReference>
<protein>
    <recommendedName>
        <fullName evidence="4">Rhamnulose-1-phosphate aldolase</fullName>
    </recommendedName>
</protein>
<evidence type="ECO:0000313" key="2">
    <source>
        <dbReference type="EMBL" id="MBO2025880.1"/>
    </source>
</evidence>
<dbReference type="EMBL" id="JAGETN010000054">
    <property type="protein sequence ID" value="MBO2025880.1"/>
    <property type="molecule type" value="Genomic_DNA"/>
</dbReference>
<proteinExistence type="predicted"/>
<organism evidence="2 3">
    <name type="scientific">Klebsiella pneumoniae</name>
    <dbReference type="NCBI Taxonomy" id="573"/>
    <lineage>
        <taxon>Bacteria</taxon>
        <taxon>Pseudomonadati</taxon>
        <taxon>Pseudomonadota</taxon>
        <taxon>Gammaproteobacteria</taxon>
        <taxon>Enterobacterales</taxon>
        <taxon>Enterobacteriaceae</taxon>
        <taxon>Klebsiella/Raoultella group</taxon>
        <taxon>Klebsiella</taxon>
        <taxon>Klebsiella pneumoniae complex</taxon>
    </lineage>
</organism>
<accession>A0A939NRD1</accession>
<feature type="region of interest" description="Disordered" evidence="1">
    <location>
        <begin position="46"/>
        <end position="80"/>
    </location>
</feature>
<evidence type="ECO:0000313" key="3">
    <source>
        <dbReference type="Proteomes" id="UP000664267"/>
    </source>
</evidence>
<sequence length="80" mass="8687">MIKATSDARLKGWDERNGGNLTLRLDEADIEPYAADFHAQPRYIALSQPMPTPPTSRLSSLAPANSSVTSSSTRPLTSAW</sequence>
<gene>
    <name evidence="2" type="ORF">J4733_22900</name>
</gene>
<dbReference type="AlphaFoldDB" id="A0A939NRD1"/>
<feature type="compositionally biased region" description="Polar residues" evidence="1">
    <location>
        <begin position="55"/>
        <end position="80"/>
    </location>
</feature>
<dbReference type="SUPFAM" id="SSF53639">
    <property type="entry name" value="AraD/HMP-PK domain-like"/>
    <property type="match status" value="1"/>
</dbReference>
<dbReference type="InterPro" id="IPR036409">
    <property type="entry name" value="Aldolase_II/adducin_N_sf"/>
</dbReference>